<dbReference type="SUPFAM" id="SSF53474">
    <property type="entry name" value="alpha/beta-Hydrolases"/>
    <property type="match status" value="1"/>
</dbReference>
<feature type="compositionally biased region" description="Low complexity" evidence="2">
    <location>
        <begin position="40"/>
        <end position="71"/>
    </location>
</feature>
<keyword evidence="5" id="KW-1185">Reference proteome</keyword>
<sequence length="345" mass="37890">MLTFYRPGLRFAPSPRSLAILFSSRRCMLSTLTPAMSDQTSSATAAASPAVHTPTTNSATDAAVTTTNNDNKGNKAPRPPRQPKKVAEKPPMKEYKVLMIHGYTQSGSLFRSKVRAVEKALLKTLNPLGITLAFLYPTAPIRLCPRDIPGWQPKDTSDTGDNEIDAFGWFRFEENSLTYKGIENGAATLSAEIRAAGGVDIVLGFSQGAFVAAALAAILETPYRTPQDLEQKTWVNELREANQGNPVKFAVVYSGFISKATNLMWLYEPKLKTPSVHIVGGLDSIVSEERSTALIERCEDPQVYVHPGSHYVPVGREWLNAVAGYFKKYLYDDLQPKKEATTDSD</sequence>
<dbReference type="InterPro" id="IPR029058">
    <property type="entry name" value="AB_hydrolase_fold"/>
</dbReference>
<evidence type="ECO:0000256" key="2">
    <source>
        <dbReference type="SAM" id="MobiDB-lite"/>
    </source>
</evidence>
<dbReference type="GO" id="GO:0016787">
    <property type="term" value="F:hydrolase activity"/>
    <property type="evidence" value="ECO:0007669"/>
    <property type="project" value="UniProtKB-KW"/>
</dbReference>
<evidence type="ECO:0000313" key="5">
    <source>
        <dbReference type="Proteomes" id="UP000222788"/>
    </source>
</evidence>
<dbReference type="GO" id="GO:0005634">
    <property type="term" value="C:nucleus"/>
    <property type="evidence" value="ECO:0007669"/>
    <property type="project" value="TreeGrafter"/>
</dbReference>
<dbReference type="InterPro" id="IPR050593">
    <property type="entry name" value="LovG"/>
</dbReference>
<feature type="domain" description="Serine hydrolase" evidence="3">
    <location>
        <begin position="94"/>
        <end position="321"/>
    </location>
</feature>
<dbReference type="Gene3D" id="3.40.50.1820">
    <property type="entry name" value="alpha/beta hydrolase"/>
    <property type="match status" value="1"/>
</dbReference>
<dbReference type="OrthoDB" id="2094269at2759"/>
<evidence type="ECO:0000256" key="1">
    <source>
        <dbReference type="ARBA" id="ARBA00022801"/>
    </source>
</evidence>
<accession>A0A2C5X1B8</accession>
<dbReference type="GO" id="GO:0019748">
    <property type="term" value="P:secondary metabolic process"/>
    <property type="evidence" value="ECO:0007669"/>
    <property type="project" value="TreeGrafter"/>
</dbReference>
<reference evidence="4 5" key="2">
    <citation type="journal article" date="2013" name="IMA Fungus">
        <title>IMA Genome-F 1: Ceratocystis fimbriata: Draft nuclear genome sequence for the plant pathogen, Ceratocystis fimbriata.</title>
        <authorList>
            <person name="Wilken P.M."/>
            <person name="Steenkamp E.T."/>
            <person name="Wingfield M.J."/>
            <person name="de Beer Z.W."/>
            <person name="Wingfield B.D."/>
        </authorList>
    </citation>
    <scope>NUCLEOTIDE SEQUENCE [LARGE SCALE GENOMIC DNA]</scope>
    <source>
        <strain evidence="4 5">CBS 114723</strain>
    </source>
</reference>
<organism evidence="4 5">
    <name type="scientific">Ceratocystis fimbriata CBS 114723</name>
    <dbReference type="NCBI Taxonomy" id="1035309"/>
    <lineage>
        <taxon>Eukaryota</taxon>
        <taxon>Fungi</taxon>
        <taxon>Dikarya</taxon>
        <taxon>Ascomycota</taxon>
        <taxon>Pezizomycotina</taxon>
        <taxon>Sordariomycetes</taxon>
        <taxon>Hypocreomycetidae</taxon>
        <taxon>Microascales</taxon>
        <taxon>Ceratocystidaceae</taxon>
        <taxon>Ceratocystis</taxon>
    </lineage>
</organism>
<reference evidence="4 5" key="1">
    <citation type="journal article" date="2013" name="Fungal Biol.">
        <title>Analysis of microsatellite markers in the genome of the plant pathogen Ceratocystis fimbriata.</title>
        <authorList>
            <person name="Simpson M.C."/>
            <person name="Wilken P.M."/>
            <person name="Coetzee M.P."/>
            <person name="Wingfield M.J."/>
            <person name="Wingfield B.D."/>
        </authorList>
    </citation>
    <scope>NUCLEOTIDE SEQUENCE [LARGE SCALE GENOMIC DNA]</scope>
    <source>
        <strain evidence="4 5">CBS 114723</strain>
    </source>
</reference>
<dbReference type="PANTHER" id="PTHR48070">
    <property type="entry name" value="ESTERASE OVCA2"/>
    <property type="match status" value="1"/>
</dbReference>
<protein>
    <submittedName>
        <fullName evidence="4">Dihydrofolate reductase</fullName>
    </submittedName>
</protein>
<dbReference type="EMBL" id="APWK03000077">
    <property type="protein sequence ID" value="PHH52067.1"/>
    <property type="molecule type" value="Genomic_DNA"/>
</dbReference>
<dbReference type="Proteomes" id="UP000222788">
    <property type="component" value="Unassembled WGS sequence"/>
</dbReference>
<dbReference type="GO" id="GO:0005737">
    <property type="term" value="C:cytoplasm"/>
    <property type="evidence" value="ECO:0007669"/>
    <property type="project" value="TreeGrafter"/>
</dbReference>
<dbReference type="PANTHER" id="PTHR48070:SF6">
    <property type="entry name" value="ESTERASE OVCA2"/>
    <property type="match status" value="1"/>
</dbReference>
<feature type="region of interest" description="Disordered" evidence="2">
    <location>
        <begin position="40"/>
        <end position="91"/>
    </location>
</feature>
<evidence type="ECO:0000313" key="4">
    <source>
        <dbReference type="EMBL" id="PHH52067.1"/>
    </source>
</evidence>
<evidence type="ECO:0000259" key="3">
    <source>
        <dbReference type="Pfam" id="PF03959"/>
    </source>
</evidence>
<dbReference type="Pfam" id="PF03959">
    <property type="entry name" value="FSH1"/>
    <property type="match status" value="1"/>
</dbReference>
<dbReference type="InterPro" id="IPR005645">
    <property type="entry name" value="FSH-like_dom"/>
</dbReference>
<dbReference type="AlphaFoldDB" id="A0A2C5X1B8"/>
<keyword evidence="1" id="KW-0378">Hydrolase</keyword>
<gene>
    <name evidence="4" type="primary">dfr1</name>
    <name evidence="4" type="ORF">CFIMG_004280RA</name>
</gene>
<comment type="caution">
    <text evidence="4">The sequence shown here is derived from an EMBL/GenBank/DDBJ whole genome shotgun (WGS) entry which is preliminary data.</text>
</comment>
<proteinExistence type="predicted"/>
<name>A0A2C5X1B8_9PEZI</name>
<dbReference type="STRING" id="1035309.A0A2C5X1B8"/>